<dbReference type="InterPro" id="IPR046830">
    <property type="entry name" value="Calmod_bind_M"/>
</dbReference>
<accession>A0A7N0VE37</accession>
<protein>
    <submittedName>
        <fullName evidence="10">Uncharacterized protein</fullName>
    </submittedName>
</protein>
<dbReference type="GO" id="GO:0003700">
    <property type="term" value="F:DNA-binding transcription factor activity"/>
    <property type="evidence" value="ECO:0007669"/>
    <property type="project" value="TreeGrafter"/>
</dbReference>
<keyword evidence="4" id="KW-0238">DNA-binding</keyword>
<evidence type="ECO:0000256" key="7">
    <source>
        <dbReference type="ARBA" id="ARBA00023242"/>
    </source>
</evidence>
<keyword evidence="5" id="KW-0010">Activator</keyword>
<dbReference type="InterPro" id="IPR046829">
    <property type="entry name" value="Calmod_bind_C"/>
</dbReference>
<dbReference type="InterPro" id="IPR012416">
    <property type="entry name" value="CBP60"/>
</dbReference>
<evidence type="ECO:0000259" key="8">
    <source>
        <dbReference type="Pfam" id="PF20451"/>
    </source>
</evidence>
<dbReference type="GO" id="GO:0005516">
    <property type="term" value="F:calmodulin binding"/>
    <property type="evidence" value="ECO:0007669"/>
    <property type="project" value="InterPro"/>
</dbReference>
<dbReference type="Gramene" id="Kaladp0574s0011.1.v1.1">
    <property type="protein sequence ID" value="Kaladp0574s0011.1.v1.1"/>
    <property type="gene ID" value="Kaladp0574s0011.v1.1"/>
</dbReference>
<feature type="domain" description="Calmodulin binding protein C-terminal" evidence="9">
    <location>
        <begin position="72"/>
        <end position="130"/>
    </location>
</feature>
<evidence type="ECO:0000256" key="1">
    <source>
        <dbReference type="ARBA" id="ARBA00004123"/>
    </source>
</evidence>
<dbReference type="EnsemblPlants" id="Kaladp0574s0011.1.v1.1">
    <property type="protein sequence ID" value="Kaladp0574s0011.1.v1.1"/>
    <property type="gene ID" value="Kaladp0574s0011.v1.1"/>
</dbReference>
<evidence type="ECO:0000259" key="9">
    <source>
        <dbReference type="Pfam" id="PF20452"/>
    </source>
</evidence>
<evidence type="ECO:0000256" key="2">
    <source>
        <dbReference type="ARBA" id="ARBA00007214"/>
    </source>
</evidence>
<dbReference type="PANTHER" id="PTHR31713">
    <property type="entry name" value="OS02G0177800 PROTEIN"/>
    <property type="match status" value="1"/>
</dbReference>
<feature type="domain" description="Calmodulin binding protein central" evidence="8">
    <location>
        <begin position="1"/>
        <end position="67"/>
    </location>
</feature>
<proteinExistence type="inferred from homology"/>
<keyword evidence="7" id="KW-0539">Nucleus</keyword>
<dbReference type="GO" id="GO:0080142">
    <property type="term" value="P:regulation of salicylic acid biosynthetic process"/>
    <property type="evidence" value="ECO:0007669"/>
    <property type="project" value="TreeGrafter"/>
</dbReference>
<organism evidence="10 11">
    <name type="scientific">Kalanchoe fedtschenkoi</name>
    <name type="common">Lavender scallops</name>
    <name type="synonym">South American air plant</name>
    <dbReference type="NCBI Taxonomy" id="63787"/>
    <lineage>
        <taxon>Eukaryota</taxon>
        <taxon>Viridiplantae</taxon>
        <taxon>Streptophyta</taxon>
        <taxon>Embryophyta</taxon>
        <taxon>Tracheophyta</taxon>
        <taxon>Spermatophyta</taxon>
        <taxon>Magnoliopsida</taxon>
        <taxon>eudicotyledons</taxon>
        <taxon>Gunneridae</taxon>
        <taxon>Pentapetalae</taxon>
        <taxon>Saxifragales</taxon>
        <taxon>Crassulaceae</taxon>
        <taxon>Kalanchoe</taxon>
    </lineage>
</organism>
<comment type="similarity">
    <text evidence="2">Belongs to the plant ACBP60 protein family.</text>
</comment>
<dbReference type="Pfam" id="PF20451">
    <property type="entry name" value="Calmod_bind_M"/>
    <property type="match status" value="1"/>
</dbReference>
<reference evidence="10" key="1">
    <citation type="submission" date="2021-01" db="UniProtKB">
        <authorList>
            <consortium name="EnsemblPlants"/>
        </authorList>
    </citation>
    <scope>IDENTIFICATION</scope>
</reference>
<dbReference type="GO" id="GO:0005634">
    <property type="term" value="C:nucleus"/>
    <property type="evidence" value="ECO:0007669"/>
    <property type="project" value="UniProtKB-SubCell"/>
</dbReference>
<evidence type="ECO:0000256" key="5">
    <source>
        <dbReference type="ARBA" id="ARBA00023159"/>
    </source>
</evidence>
<dbReference type="Pfam" id="PF20452">
    <property type="entry name" value="Calmod_bind_C"/>
    <property type="match status" value="1"/>
</dbReference>
<evidence type="ECO:0000256" key="4">
    <source>
        <dbReference type="ARBA" id="ARBA00023125"/>
    </source>
</evidence>
<sequence>MLEDEVWRLEKIGKGGAFEKKLASEGINTVQDFLRLYVTNQTELRKILGVNMSDKMWNVTINHAEECLMSNKRYVYRSPHCSITFNPIFQIIDALIDGKLYSAHDLHGHNKAYVEKLAKEAYQNQDSLEVVEVGLVNSSSLLLTQGHCHHPTYPMSNHQTADMIVRRPQQYRLADTLYESSNLFDSRKVVAHMDTISNNWIYDYGSSFFMNETLIVNSDSSQAEEDSILSNDYSCSKI</sequence>
<keyword evidence="6" id="KW-0804">Transcription</keyword>
<keyword evidence="11" id="KW-1185">Reference proteome</keyword>
<comment type="subcellular location">
    <subcellularLocation>
        <location evidence="1">Nucleus</location>
    </subcellularLocation>
</comment>
<keyword evidence="3" id="KW-0805">Transcription regulation</keyword>
<dbReference type="PANTHER" id="PTHR31713:SF42">
    <property type="entry name" value="PROTEIN SAR DEFICIENT 1"/>
    <property type="match status" value="1"/>
</dbReference>
<dbReference type="GO" id="GO:0043565">
    <property type="term" value="F:sequence-specific DNA binding"/>
    <property type="evidence" value="ECO:0007669"/>
    <property type="project" value="TreeGrafter"/>
</dbReference>
<evidence type="ECO:0000313" key="10">
    <source>
        <dbReference type="EnsemblPlants" id="Kaladp0574s0011.1.v1.1"/>
    </source>
</evidence>
<evidence type="ECO:0000256" key="6">
    <source>
        <dbReference type="ARBA" id="ARBA00023163"/>
    </source>
</evidence>
<dbReference type="AlphaFoldDB" id="A0A7N0VE37"/>
<evidence type="ECO:0000313" key="11">
    <source>
        <dbReference type="Proteomes" id="UP000594263"/>
    </source>
</evidence>
<dbReference type="Proteomes" id="UP000594263">
    <property type="component" value="Unplaced"/>
</dbReference>
<evidence type="ECO:0000256" key="3">
    <source>
        <dbReference type="ARBA" id="ARBA00023015"/>
    </source>
</evidence>
<name>A0A7N0VE37_KALFE</name>